<accession>A0A177CCX1</accession>
<gene>
    <name evidence="1" type="ORF">CC84DRAFT_795853</name>
</gene>
<name>A0A177CCX1_9PLEO</name>
<proteinExistence type="predicted"/>
<dbReference type="OrthoDB" id="3660227at2759"/>
<dbReference type="InParanoid" id="A0A177CCX1"/>
<keyword evidence="2" id="KW-1185">Reference proteome</keyword>
<evidence type="ECO:0000313" key="1">
    <source>
        <dbReference type="EMBL" id="OAG04560.1"/>
    </source>
</evidence>
<reference evidence="1 2" key="1">
    <citation type="submission" date="2016-05" db="EMBL/GenBank/DDBJ databases">
        <title>Comparative analysis of secretome profiles of manganese(II)-oxidizing ascomycete fungi.</title>
        <authorList>
            <consortium name="DOE Joint Genome Institute"/>
            <person name="Zeiner C.A."/>
            <person name="Purvine S.O."/>
            <person name="Zink E.M."/>
            <person name="Wu S."/>
            <person name="Pasa-Tolic L."/>
            <person name="Chaput D.L."/>
            <person name="Haridas S."/>
            <person name="Grigoriev I.V."/>
            <person name="Santelli C.M."/>
            <person name="Hansel C.M."/>
        </authorList>
    </citation>
    <scope>NUCLEOTIDE SEQUENCE [LARGE SCALE GENOMIC DNA]</scope>
    <source>
        <strain evidence="1 2">AP3s5-JAC2a</strain>
    </source>
</reference>
<dbReference type="Proteomes" id="UP000077069">
    <property type="component" value="Unassembled WGS sequence"/>
</dbReference>
<protein>
    <recommendedName>
        <fullName evidence="3">F-box domain-containing protein</fullName>
    </recommendedName>
</protein>
<dbReference type="RefSeq" id="XP_018034925.1">
    <property type="nucleotide sequence ID" value="XM_018187439.1"/>
</dbReference>
<dbReference type="GeneID" id="28770925"/>
<evidence type="ECO:0000313" key="2">
    <source>
        <dbReference type="Proteomes" id="UP000077069"/>
    </source>
</evidence>
<dbReference type="EMBL" id="KV441553">
    <property type="protein sequence ID" value="OAG04560.1"/>
    <property type="molecule type" value="Genomic_DNA"/>
</dbReference>
<sequence length="495" mass="57104">MAASPSSGLLRLPDELLLDILTHIDGLAHPWRTSSLYALSMASRRLHGITKPYLYSTFSFYTGVPYKFLRTLCLNSALASQVKVIRWDYDTSESERFRYEPGKLGVKQQWHIDDAHHKLQHMAAQGNSTASNLINHLRLGPLYLGDQRALEILLMFTPNLEHLEVVETYRWDDHVFWFLPILSRHDDFSRLTSATIQGPMRAPNVLLLMFLPTMRRLELSQVIEMRQEIGRTLQWDESWGSFILGPGSKDPPSSSLEHLHMLDSYADLDDVTQLVGLVRNLKSFVYEHARNELSIHYLDVPYQNIAQILKCQHITLTSLRIANTHILSPLYMPSADLIPLGEKDLFETIQDLPNLTCLEIFLSLAPSHRHRAFRWENLPPSLETLMVDHHSAYHYVEDRMDTSDLELSLADLAMRKRRGELPNLRMLVFRNWHPFYGTFPQDMSVKKVLEDVGIKFNSLPAKIGSSVATMYDIGWVELQTEPEWVIIETYNLNEE</sequence>
<evidence type="ECO:0008006" key="3">
    <source>
        <dbReference type="Google" id="ProtNLM"/>
    </source>
</evidence>
<organism evidence="1 2">
    <name type="scientific">Paraphaeosphaeria sporulosa</name>
    <dbReference type="NCBI Taxonomy" id="1460663"/>
    <lineage>
        <taxon>Eukaryota</taxon>
        <taxon>Fungi</taxon>
        <taxon>Dikarya</taxon>
        <taxon>Ascomycota</taxon>
        <taxon>Pezizomycotina</taxon>
        <taxon>Dothideomycetes</taxon>
        <taxon>Pleosporomycetidae</taxon>
        <taxon>Pleosporales</taxon>
        <taxon>Massarineae</taxon>
        <taxon>Didymosphaeriaceae</taxon>
        <taxon>Paraphaeosphaeria</taxon>
    </lineage>
</organism>
<dbReference type="AlphaFoldDB" id="A0A177CCX1"/>